<proteinExistence type="predicted"/>
<reference evidence="2" key="1">
    <citation type="journal article" date="2014" name="Front. Microbiol.">
        <title>High frequency of phylogenetically diverse reductive dehalogenase-homologous genes in deep subseafloor sedimentary metagenomes.</title>
        <authorList>
            <person name="Kawai M."/>
            <person name="Futagami T."/>
            <person name="Toyoda A."/>
            <person name="Takaki Y."/>
            <person name="Nishi S."/>
            <person name="Hori S."/>
            <person name="Arai W."/>
            <person name="Tsubouchi T."/>
            <person name="Morono Y."/>
            <person name="Uchiyama I."/>
            <person name="Ito T."/>
            <person name="Fujiyama A."/>
            <person name="Inagaki F."/>
            <person name="Takami H."/>
        </authorList>
    </citation>
    <scope>NUCLEOTIDE SEQUENCE</scope>
    <source>
        <strain evidence="2">Expedition CK06-06</strain>
    </source>
</reference>
<feature type="non-terminal residue" evidence="2">
    <location>
        <position position="152"/>
    </location>
</feature>
<organism evidence="2">
    <name type="scientific">marine sediment metagenome</name>
    <dbReference type="NCBI Taxonomy" id="412755"/>
    <lineage>
        <taxon>unclassified sequences</taxon>
        <taxon>metagenomes</taxon>
        <taxon>ecological metagenomes</taxon>
    </lineage>
</organism>
<keyword evidence="1" id="KW-0812">Transmembrane</keyword>
<comment type="caution">
    <text evidence="2">The sequence shown here is derived from an EMBL/GenBank/DDBJ whole genome shotgun (WGS) entry which is preliminary data.</text>
</comment>
<keyword evidence="1" id="KW-1133">Transmembrane helix</keyword>
<evidence type="ECO:0000313" key="2">
    <source>
        <dbReference type="EMBL" id="GAH61009.1"/>
    </source>
</evidence>
<gene>
    <name evidence="2" type="ORF">S03H2_35226</name>
</gene>
<evidence type="ECO:0000256" key="1">
    <source>
        <dbReference type="SAM" id="Phobius"/>
    </source>
</evidence>
<feature type="transmembrane region" description="Helical" evidence="1">
    <location>
        <begin position="82"/>
        <end position="107"/>
    </location>
</feature>
<dbReference type="EMBL" id="BARU01021531">
    <property type="protein sequence ID" value="GAH61009.1"/>
    <property type="molecule type" value="Genomic_DNA"/>
</dbReference>
<keyword evidence="1" id="KW-0472">Membrane</keyword>
<sequence>MEEEIKIQKLIGVKDLFRNSWNIYKKDFRKFLVIAVVFFGITGLMMTFIGPEIPEIPEARVQPSPAPIFMSTKAEPLLTLPWYLFFPIILATSLISILGSVSLISAIKEVPKDWKIKDILKEGWSKYWPFLLVSLLTGLVIGLGFLLFIVPG</sequence>
<dbReference type="AlphaFoldDB" id="X1I4K7"/>
<protein>
    <submittedName>
        <fullName evidence="2">Uncharacterized protein</fullName>
    </submittedName>
</protein>
<accession>X1I4K7</accession>
<feature type="transmembrane region" description="Helical" evidence="1">
    <location>
        <begin position="127"/>
        <end position="150"/>
    </location>
</feature>
<name>X1I4K7_9ZZZZ</name>
<feature type="transmembrane region" description="Helical" evidence="1">
    <location>
        <begin position="31"/>
        <end position="50"/>
    </location>
</feature>